<reference evidence="2 3" key="1">
    <citation type="journal article" date="2023" name="Nucleic Acids Res.">
        <title>The hologenome of Daphnia magna reveals possible DNA methylation and microbiome-mediated evolution of the host genome.</title>
        <authorList>
            <person name="Chaturvedi A."/>
            <person name="Li X."/>
            <person name="Dhandapani V."/>
            <person name="Marshall H."/>
            <person name="Kissane S."/>
            <person name="Cuenca-Cambronero M."/>
            <person name="Asole G."/>
            <person name="Calvet F."/>
            <person name="Ruiz-Romero M."/>
            <person name="Marangio P."/>
            <person name="Guigo R."/>
            <person name="Rago D."/>
            <person name="Mirbahai L."/>
            <person name="Eastwood N."/>
            <person name="Colbourne J.K."/>
            <person name="Zhou J."/>
            <person name="Mallon E."/>
            <person name="Orsini L."/>
        </authorList>
    </citation>
    <scope>NUCLEOTIDE SEQUENCE [LARGE SCALE GENOMIC DNA]</scope>
    <source>
        <strain evidence="2">LRV0_1</strain>
    </source>
</reference>
<gene>
    <name evidence="2" type="ORF">OUZ56_029038</name>
</gene>
<accession>A0ABR0B5N4</accession>
<organism evidence="2 3">
    <name type="scientific">Daphnia magna</name>
    <dbReference type="NCBI Taxonomy" id="35525"/>
    <lineage>
        <taxon>Eukaryota</taxon>
        <taxon>Metazoa</taxon>
        <taxon>Ecdysozoa</taxon>
        <taxon>Arthropoda</taxon>
        <taxon>Crustacea</taxon>
        <taxon>Branchiopoda</taxon>
        <taxon>Diplostraca</taxon>
        <taxon>Cladocera</taxon>
        <taxon>Anomopoda</taxon>
        <taxon>Daphniidae</taxon>
        <taxon>Daphnia</taxon>
    </lineage>
</organism>
<sequence length="118" mass="12935">MISLEGEEATHKSELTVNRSRKNLSETFHPLPASLSHAPGNLPGESTEVVALTTLVDAKDSVGNRTFILHHDSPMLNHRAISHISTVTVLLCHLRLQVQLDGVKHGRASIRSQKTTMI</sequence>
<evidence type="ECO:0000313" key="3">
    <source>
        <dbReference type="Proteomes" id="UP001234178"/>
    </source>
</evidence>
<keyword evidence="3" id="KW-1185">Reference proteome</keyword>
<evidence type="ECO:0000313" key="2">
    <source>
        <dbReference type="EMBL" id="KAK4036996.1"/>
    </source>
</evidence>
<proteinExistence type="predicted"/>
<dbReference type="Proteomes" id="UP001234178">
    <property type="component" value="Unassembled WGS sequence"/>
</dbReference>
<protein>
    <submittedName>
        <fullName evidence="2">Uncharacterized protein</fullName>
    </submittedName>
</protein>
<feature type="region of interest" description="Disordered" evidence="1">
    <location>
        <begin position="1"/>
        <end position="23"/>
    </location>
</feature>
<evidence type="ECO:0000256" key="1">
    <source>
        <dbReference type="SAM" id="MobiDB-lite"/>
    </source>
</evidence>
<comment type="caution">
    <text evidence="2">The sequence shown here is derived from an EMBL/GenBank/DDBJ whole genome shotgun (WGS) entry which is preliminary data.</text>
</comment>
<name>A0ABR0B5N4_9CRUS</name>
<dbReference type="EMBL" id="JAOYFB010000040">
    <property type="protein sequence ID" value="KAK4036996.1"/>
    <property type="molecule type" value="Genomic_DNA"/>
</dbReference>